<protein>
    <recommendedName>
        <fullName evidence="3 10">Transthyretin</fullName>
    </recommendedName>
</protein>
<accession>A0A8J1L2L7</accession>
<keyword evidence="12" id="KW-1185">Reference proteome</keyword>
<dbReference type="InterPro" id="IPR023416">
    <property type="entry name" value="Transthyretin/HIU_hydrolase_d"/>
</dbReference>
<feature type="domain" description="Transthyretin/hydroxyisourate hydrolase" evidence="11">
    <location>
        <begin position="64"/>
        <end position="183"/>
    </location>
</feature>
<dbReference type="FunFam" id="2.60.40.180:FF:000002">
    <property type="entry name" value="Transthyretin"/>
    <property type="match status" value="1"/>
</dbReference>
<dbReference type="InterPro" id="IPR023419">
    <property type="entry name" value="Transthyretin_CS"/>
</dbReference>
<keyword evidence="5 10" id="KW-0964">Secreted</keyword>
<evidence type="ECO:0000256" key="4">
    <source>
        <dbReference type="ARBA" id="ARBA00022448"/>
    </source>
</evidence>
<reference evidence="13" key="1">
    <citation type="submission" date="2025-08" db="UniProtKB">
        <authorList>
            <consortium name="RefSeq"/>
        </authorList>
    </citation>
    <scope>IDENTIFICATION</scope>
    <source>
        <strain evidence="13">J_2021</strain>
        <tissue evidence="13">Erythrocytes</tissue>
    </source>
</reference>
<comment type="subcellular location">
    <subcellularLocation>
        <location evidence="1 10">Secreted</location>
    </subcellularLocation>
</comment>
<keyword evidence="6" id="KW-0765">Sulfation</keyword>
<dbReference type="PANTHER" id="PTHR10395">
    <property type="entry name" value="URICASE AND TRANSTHYRETIN-RELATED"/>
    <property type="match status" value="1"/>
</dbReference>
<dbReference type="OrthoDB" id="10265230at2759"/>
<evidence type="ECO:0000256" key="5">
    <source>
        <dbReference type="ARBA" id="ARBA00022525"/>
    </source>
</evidence>
<evidence type="ECO:0000256" key="10">
    <source>
        <dbReference type="RuleBase" id="RU361269"/>
    </source>
</evidence>
<evidence type="ECO:0000313" key="13">
    <source>
        <dbReference type="RefSeq" id="XP_041423792.1"/>
    </source>
</evidence>
<evidence type="ECO:0000256" key="6">
    <source>
        <dbReference type="ARBA" id="ARBA00022641"/>
    </source>
</evidence>
<dbReference type="GO" id="GO:0005615">
    <property type="term" value="C:extracellular space"/>
    <property type="evidence" value="ECO:0000318"/>
    <property type="project" value="GO_Central"/>
</dbReference>
<dbReference type="CDD" id="cd05821">
    <property type="entry name" value="TLP_Transthyretin"/>
    <property type="match status" value="1"/>
</dbReference>
<comment type="similarity">
    <text evidence="2 10">Belongs to the transthyretin family.</text>
</comment>
<dbReference type="SUPFAM" id="SSF49472">
    <property type="entry name" value="Transthyretin (synonym: prealbumin)"/>
    <property type="match status" value="1"/>
</dbReference>
<dbReference type="GO" id="GO:0042802">
    <property type="term" value="F:identical protein binding"/>
    <property type="evidence" value="ECO:0007669"/>
    <property type="project" value="UniProtKB-ARBA"/>
</dbReference>
<dbReference type="PANTHER" id="PTHR10395:SF12">
    <property type="entry name" value="TRANSTHYRETIN"/>
    <property type="match status" value="1"/>
</dbReference>
<evidence type="ECO:0000256" key="8">
    <source>
        <dbReference type="ARBA" id="ARBA00022920"/>
    </source>
</evidence>
<dbReference type="GO" id="GO:0070324">
    <property type="term" value="F:thyroid hormone binding"/>
    <property type="evidence" value="ECO:0007669"/>
    <property type="project" value="UniProtKB-UniRule"/>
</dbReference>
<dbReference type="PROSITE" id="PS00768">
    <property type="entry name" value="TRANSTHYRETIN_1"/>
    <property type="match status" value="1"/>
</dbReference>
<dbReference type="RefSeq" id="XP_041423792.1">
    <property type="nucleotide sequence ID" value="XM_041567858.1"/>
</dbReference>
<dbReference type="GO" id="GO:0005179">
    <property type="term" value="F:hormone activity"/>
    <property type="evidence" value="ECO:0007669"/>
    <property type="project" value="UniProtKB-UniRule"/>
</dbReference>
<dbReference type="InterPro" id="IPR036817">
    <property type="entry name" value="Transthyretin/HIU_hydrolase_sf"/>
</dbReference>
<organism evidence="12 13">
    <name type="scientific">Xenopus laevis</name>
    <name type="common">African clawed frog</name>
    <dbReference type="NCBI Taxonomy" id="8355"/>
    <lineage>
        <taxon>Eukaryota</taxon>
        <taxon>Metazoa</taxon>
        <taxon>Chordata</taxon>
        <taxon>Craniata</taxon>
        <taxon>Vertebrata</taxon>
        <taxon>Euteleostomi</taxon>
        <taxon>Amphibia</taxon>
        <taxon>Batrachia</taxon>
        <taxon>Anura</taxon>
        <taxon>Pipoidea</taxon>
        <taxon>Pipidae</taxon>
        <taxon>Xenopodinae</taxon>
        <taxon>Xenopus</taxon>
        <taxon>Xenopus</taxon>
    </lineage>
</organism>
<keyword evidence="7" id="KW-0372">Hormone</keyword>
<evidence type="ECO:0000313" key="12">
    <source>
        <dbReference type="Proteomes" id="UP000186698"/>
    </source>
</evidence>
<dbReference type="GO" id="GO:0070327">
    <property type="term" value="P:thyroid hormone transport"/>
    <property type="evidence" value="ECO:0007669"/>
    <property type="project" value="UniProtKB-ARBA"/>
</dbReference>
<comment type="function">
    <text evidence="9">Thyroid hormone-binding protein, with a much higher binding affinity for triiodothyronine (T3) than for thyroxine (T4). Probably transports triiodothyronine from the bloodstream to the brain.</text>
</comment>
<evidence type="ECO:0000256" key="1">
    <source>
        <dbReference type="ARBA" id="ARBA00004613"/>
    </source>
</evidence>
<dbReference type="SMART" id="SM00095">
    <property type="entry name" value="TR_THY"/>
    <property type="match status" value="1"/>
</dbReference>
<dbReference type="GeneID" id="108695276"/>
<keyword evidence="4" id="KW-0813">Transport</keyword>
<proteinExistence type="inferred from homology"/>
<dbReference type="AlphaFoldDB" id="A0A8J1L2L7"/>
<evidence type="ECO:0000256" key="9">
    <source>
        <dbReference type="ARBA" id="ARBA00059381"/>
    </source>
</evidence>
<comment type="subunit">
    <text evidence="10">Homotetramer.</text>
</comment>
<evidence type="ECO:0000256" key="3">
    <source>
        <dbReference type="ARBA" id="ARBA00021606"/>
    </source>
</evidence>
<dbReference type="PRINTS" id="PR00189">
    <property type="entry name" value="TRNSTHYRETIN"/>
</dbReference>
<evidence type="ECO:0000256" key="7">
    <source>
        <dbReference type="ARBA" id="ARBA00022702"/>
    </source>
</evidence>
<dbReference type="CTD" id="108695276"/>
<dbReference type="InterPro" id="IPR000895">
    <property type="entry name" value="Transthyretin/HIU_hydrolase"/>
</dbReference>
<dbReference type="Proteomes" id="UP000186698">
    <property type="component" value="Chromosome 6S"/>
</dbReference>
<dbReference type="GO" id="GO:0006144">
    <property type="term" value="P:purine nucleobase metabolic process"/>
    <property type="evidence" value="ECO:0000318"/>
    <property type="project" value="GO_Central"/>
</dbReference>
<dbReference type="PROSITE" id="PS00769">
    <property type="entry name" value="TRANSTHYRETIN_2"/>
    <property type="match status" value="1"/>
</dbReference>
<name>A0A8J1L2L7_XENLA</name>
<dbReference type="Gene3D" id="2.60.40.180">
    <property type="entry name" value="Transthyretin/hydroxyisourate hydrolase domain"/>
    <property type="match status" value="1"/>
</dbReference>
<keyword evidence="8 10" id="KW-0795">Thyroid hormone</keyword>
<dbReference type="InterPro" id="IPR023418">
    <property type="entry name" value="Thyroxine_BS"/>
</dbReference>
<evidence type="ECO:0000256" key="2">
    <source>
        <dbReference type="ARBA" id="ARBA00007893"/>
    </source>
</evidence>
<sequence>MAQCVEQATFSETCSLGLELSVCSPAVSFKVFSCRRVLEETQAVLKKGLILTQVHGHSSHGETDSKCPLMVKVLDAVRGIPAGNLLVNVFRQTDGNWELITSGKTTELGEIHNLTTDEQFTEGVYKIEFATKAFWGKLGLSPFHEYVDVVFTANDAGHRHYTIAVMLTPYSFSSTAIVSEPHDDLQ</sequence>
<evidence type="ECO:0000259" key="11">
    <source>
        <dbReference type="SMART" id="SM00095"/>
    </source>
</evidence>
<comment type="function">
    <text evidence="10">Thyroid hormone-binding protein. Probably transports thyroxine from the bloodstream to the brain.</text>
</comment>
<gene>
    <name evidence="13" type="primary">ttr.S</name>
</gene>
<dbReference type="Pfam" id="PF00576">
    <property type="entry name" value="Transthyretin"/>
    <property type="match status" value="1"/>
</dbReference>